<evidence type="ECO:0000259" key="6">
    <source>
        <dbReference type="PROSITE" id="PS50983"/>
    </source>
</evidence>
<keyword evidence="8" id="KW-1185">Reference proteome</keyword>
<keyword evidence="3" id="KW-0813">Transport</keyword>
<dbReference type="Pfam" id="PF01497">
    <property type="entry name" value="Peripla_BP_2"/>
    <property type="match status" value="1"/>
</dbReference>
<reference evidence="8" key="1">
    <citation type="journal article" date="2019" name="Int. J. Syst. Evol. Microbiol.">
        <title>The Global Catalogue of Microorganisms (GCM) 10K type strain sequencing project: providing services to taxonomists for standard genome sequencing and annotation.</title>
        <authorList>
            <consortium name="The Broad Institute Genomics Platform"/>
            <consortium name="The Broad Institute Genome Sequencing Center for Infectious Disease"/>
            <person name="Wu L."/>
            <person name="Ma J."/>
        </authorList>
    </citation>
    <scope>NUCLEOTIDE SEQUENCE [LARGE SCALE GENOMIC DNA]</scope>
    <source>
        <strain evidence="8">JCM 18302</strain>
    </source>
</reference>
<evidence type="ECO:0000256" key="2">
    <source>
        <dbReference type="ARBA" id="ARBA00008814"/>
    </source>
</evidence>
<evidence type="ECO:0000256" key="5">
    <source>
        <dbReference type="SAM" id="SignalP"/>
    </source>
</evidence>
<dbReference type="EMBL" id="BAABJO010000002">
    <property type="protein sequence ID" value="GAA5112649.1"/>
    <property type="molecule type" value="Genomic_DNA"/>
</dbReference>
<evidence type="ECO:0000256" key="3">
    <source>
        <dbReference type="ARBA" id="ARBA00022448"/>
    </source>
</evidence>
<comment type="subcellular location">
    <subcellularLocation>
        <location evidence="1">Cell envelope</location>
    </subcellularLocation>
</comment>
<dbReference type="PROSITE" id="PS51257">
    <property type="entry name" value="PROKAR_LIPOPROTEIN"/>
    <property type="match status" value="1"/>
</dbReference>
<dbReference type="RefSeq" id="WP_345603195.1">
    <property type="nucleotide sequence ID" value="NZ_BAABJO010000002.1"/>
</dbReference>
<dbReference type="PROSITE" id="PS50983">
    <property type="entry name" value="FE_B12_PBP"/>
    <property type="match status" value="1"/>
</dbReference>
<gene>
    <name evidence="7" type="ORF">GCM10023320_07160</name>
</gene>
<name>A0ABP9N9M2_9PSEU</name>
<dbReference type="PANTHER" id="PTHR30532">
    <property type="entry name" value="IRON III DICITRATE-BINDING PERIPLASMIC PROTEIN"/>
    <property type="match status" value="1"/>
</dbReference>
<evidence type="ECO:0000256" key="4">
    <source>
        <dbReference type="ARBA" id="ARBA00022729"/>
    </source>
</evidence>
<organism evidence="7 8">
    <name type="scientific">Pseudonocardia adelaidensis</name>
    <dbReference type="NCBI Taxonomy" id="648754"/>
    <lineage>
        <taxon>Bacteria</taxon>
        <taxon>Bacillati</taxon>
        <taxon>Actinomycetota</taxon>
        <taxon>Actinomycetes</taxon>
        <taxon>Pseudonocardiales</taxon>
        <taxon>Pseudonocardiaceae</taxon>
        <taxon>Pseudonocardia</taxon>
    </lineage>
</organism>
<comment type="similarity">
    <text evidence="2">Belongs to the bacterial solute-binding protein 8 family.</text>
</comment>
<sequence>MPAASRPAGHVSRRRLLTGAGAFGAMGLLAACGGGATEPPVQAAGPAASGAFPLTVEHSMGATEITGAPQRVVTVGFSDQDPVLAMGVRPVGVTDWYGDQPYATWPWAQDELGAARPAVLNRGAFTGTPDYRYEEIAALSPDLIIGLYTSMDDTQYRTLSRIAPTIAPPAGYPEWGAPWDEYTRLAGRAFGVPDRAEQLITGVDVQLEAAAAANPWFEGRTAVVAERQEDGQTFVRSPNDQRSQVVAALGFTIPPEIGELAGDEDGATISDEQMALLDRDVLLWNTGFAAPQARRDIERAPLYSRLDVVKAGRSVFVDDPLVSAAWTWGTVLSLPTVIDALVAQISAVLS</sequence>
<accession>A0ABP9N9M2</accession>
<feature type="signal peptide" evidence="5">
    <location>
        <begin position="1"/>
        <end position="30"/>
    </location>
</feature>
<proteinExistence type="inferred from homology"/>
<protein>
    <submittedName>
        <fullName evidence="7">Iron-siderophore ABC transporter substrate-binding protein</fullName>
    </submittedName>
</protein>
<dbReference type="Proteomes" id="UP001500804">
    <property type="component" value="Unassembled WGS sequence"/>
</dbReference>
<feature type="domain" description="Fe/B12 periplasmic-binding" evidence="6">
    <location>
        <begin position="71"/>
        <end position="349"/>
    </location>
</feature>
<evidence type="ECO:0000313" key="7">
    <source>
        <dbReference type="EMBL" id="GAA5112649.1"/>
    </source>
</evidence>
<dbReference type="CDD" id="cd01146">
    <property type="entry name" value="FhuD"/>
    <property type="match status" value="1"/>
</dbReference>
<dbReference type="SUPFAM" id="SSF53807">
    <property type="entry name" value="Helical backbone' metal receptor"/>
    <property type="match status" value="1"/>
</dbReference>
<dbReference type="InterPro" id="IPR002491">
    <property type="entry name" value="ABC_transptr_periplasmic_BD"/>
</dbReference>
<dbReference type="PANTHER" id="PTHR30532:SF24">
    <property type="entry name" value="FERRIC ENTEROBACTIN-BINDING PERIPLASMIC PROTEIN FEPB"/>
    <property type="match status" value="1"/>
</dbReference>
<dbReference type="PROSITE" id="PS51318">
    <property type="entry name" value="TAT"/>
    <property type="match status" value="1"/>
</dbReference>
<evidence type="ECO:0000256" key="1">
    <source>
        <dbReference type="ARBA" id="ARBA00004196"/>
    </source>
</evidence>
<comment type="caution">
    <text evidence="7">The sequence shown here is derived from an EMBL/GenBank/DDBJ whole genome shotgun (WGS) entry which is preliminary data.</text>
</comment>
<keyword evidence="4 5" id="KW-0732">Signal</keyword>
<evidence type="ECO:0000313" key="8">
    <source>
        <dbReference type="Proteomes" id="UP001500804"/>
    </source>
</evidence>
<feature type="chain" id="PRO_5046021959" evidence="5">
    <location>
        <begin position="31"/>
        <end position="350"/>
    </location>
</feature>
<dbReference type="InterPro" id="IPR006311">
    <property type="entry name" value="TAT_signal"/>
</dbReference>
<dbReference type="Gene3D" id="3.40.50.1980">
    <property type="entry name" value="Nitrogenase molybdenum iron protein domain"/>
    <property type="match status" value="2"/>
</dbReference>
<dbReference type="InterPro" id="IPR051313">
    <property type="entry name" value="Bact_iron-sidero_bind"/>
</dbReference>